<name>A0A317ZI85_9BACT</name>
<evidence type="ECO:0000313" key="2">
    <source>
        <dbReference type="EMBL" id="PXA05434.1"/>
    </source>
</evidence>
<feature type="compositionally biased region" description="Low complexity" evidence="1">
    <location>
        <begin position="51"/>
        <end position="63"/>
    </location>
</feature>
<evidence type="ECO:0008006" key="4">
    <source>
        <dbReference type="Google" id="ProtNLM"/>
    </source>
</evidence>
<keyword evidence="3" id="KW-1185">Reference proteome</keyword>
<evidence type="ECO:0000313" key="3">
    <source>
        <dbReference type="Proteomes" id="UP000247099"/>
    </source>
</evidence>
<accession>A0A317ZI85</accession>
<organism evidence="2 3">
    <name type="scientific">Coraliomargarita sinensis</name>
    <dbReference type="NCBI Taxonomy" id="2174842"/>
    <lineage>
        <taxon>Bacteria</taxon>
        <taxon>Pseudomonadati</taxon>
        <taxon>Verrucomicrobiota</taxon>
        <taxon>Opitutia</taxon>
        <taxon>Puniceicoccales</taxon>
        <taxon>Coraliomargaritaceae</taxon>
        <taxon>Coraliomargarita</taxon>
    </lineage>
</organism>
<proteinExistence type="predicted"/>
<evidence type="ECO:0000256" key="1">
    <source>
        <dbReference type="SAM" id="MobiDB-lite"/>
    </source>
</evidence>
<dbReference type="InParanoid" id="A0A317ZI85"/>
<reference evidence="2 3" key="1">
    <citation type="submission" date="2018-05" db="EMBL/GenBank/DDBJ databases">
        <title>Coraliomargarita sinensis sp. nov., isolated from a marine solar saltern.</title>
        <authorList>
            <person name="Zhou L.Y."/>
        </authorList>
    </citation>
    <scope>NUCLEOTIDE SEQUENCE [LARGE SCALE GENOMIC DNA]</scope>
    <source>
        <strain evidence="2 3">WN38</strain>
    </source>
</reference>
<dbReference type="AlphaFoldDB" id="A0A317ZI85"/>
<dbReference type="EMBL" id="QHJQ01000001">
    <property type="protein sequence ID" value="PXA05434.1"/>
    <property type="molecule type" value="Genomic_DNA"/>
</dbReference>
<dbReference type="Proteomes" id="UP000247099">
    <property type="component" value="Unassembled WGS sequence"/>
</dbReference>
<sequence length="167" mass="18500">MALSGLFVCLPSPALADADADRIARLEKRLMELEARLSEQEQETKEVKTLAASSAAGANQSGGSYTGNPLALDIMANSAWRNLRWTQEEQWAGIRKGISEEKVIELLGNPPRSLDSLKPRVDKVFWYETSLRDRSTALRGKISFKDGKVIAVKKPNFQAVKQALQSR</sequence>
<protein>
    <recommendedName>
        <fullName evidence="4">Lipoprotein SmpA/OmlA domain-containing protein</fullName>
    </recommendedName>
</protein>
<comment type="caution">
    <text evidence="2">The sequence shown here is derived from an EMBL/GenBank/DDBJ whole genome shotgun (WGS) entry which is preliminary data.</text>
</comment>
<feature type="region of interest" description="Disordered" evidence="1">
    <location>
        <begin position="41"/>
        <end position="66"/>
    </location>
</feature>
<gene>
    <name evidence="2" type="ORF">DDZ13_00775</name>
</gene>